<dbReference type="InterPro" id="IPR045851">
    <property type="entry name" value="AMP-bd_C_sf"/>
</dbReference>
<dbReference type="InterPro" id="IPR000067">
    <property type="entry name" value="FlgMring_FliF"/>
</dbReference>
<dbReference type="PANTHER" id="PTHR30046">
    <property type="entry name" value="FLAGELLAR M-RING PROTEIN"/>
    <property type="match status" value="1"/>
</dbReference>
<keyword evidence="5 9" id="KW-0812">Transmembrane</keyword>
<dbReference type="AlphaFoldDB" id="A0A9D2MMJ2"/>
<feature type="domain" description="Flagellar M-ring C-terminal" evidence="11">
    <location>
        <begin position="256"/>
        <end position="418"/>
    </location>
</feature>
<evidence type="ECO:0000259" key="11">
    <source>
        <dbReference type="Pfam" id="PF08345"/>
    </source>
</evidence>
<comment type="caution">
    <text evidence="12">The sequence shown here is derived from an EMBL/GenBank/DDBJ whole genome shotgun (WGS) entry which is preliminary data.</text>
</comment>
<gene>
    <name evidence="12" type="primary">fliF</name>
    <name evidence="12" type="ORF">H9712_07895</name>
</gene>
<feature type="transmembrane region" description="Helical" evidence="9">
    <location>
        <begin position="25"/>
        <end position="45"/>
    </location>
</feature>
<proteinExistence type="inferred from homology"/>
<evidence type="ECO:0000256" key="5">
    <source>
        <dbReference type="ARBA" id="ARBA00022692"/>
    </source>
</evidence>
<dbReference type="NCBIfam" id="TIGR00206">
    <property type="entry name" value="fliF"/>
    <property type="match status" value="1"/>
</dbReference>
<dbReference type="EMBL" id="DWXO01000077">
    <property type="protein sequence ID" value="HJB80892.1"/>
    <property type="molecule type" value="Genomic_DNA"/>
</dbReference>
<dbReference type="InterPro" id="IPR013556">
    <property type="entry name" value="Flag_M-ring_C"/>
</dbReference>
<comment type="subcellular location">
    <subcellularLocation>
        <location evidence="1">Bacterial flagellum basal body</location>
    </subcellularLocation>
    <subcellularLocation>
        <location evidence="2">Cell membrane</location>
        <topology evidence="2">Multi-pass membrane protein</topology>
    </subcellularLocation>
</comment>
<evidence type="ECO:0000256" key="6">
    <source>
        <dbReference type="ARBA" id="ARBA00022989"/>
    </source>
</evidence>
<name>A0A9D2MMJ2_9FIRM</name>
<dbReference type="GO" id="GO:0071973">
    <property type="term" value="P:bacterial-type flagellum-dependent cell motility"/>
    <property type="evidence" value="ECO:0007669"/>
    <property type="project" value="InterPro"/>
</dbReference>
<dbReference type="Pfam" id="PF08345">
    <property type="entry name" value="YscJ_FliF_C"/>
    <property type="match status" value="1"/>
</dbReference>
<dbReference type="GO" id="GO:0005886">
    <property type="term" value="C:plasma membrane"/>
    <property type="evidence" value="ECO:0007669"/>
    <property type="project" value="UniProtKB-SubCell"/>
</dbReference>
<evidence type="ECO:0000256" key="2">
    <source>
        <dbReference type="ARBA" id="ARBA00004651"/>
    </source>
</evidence>
<dbReference type="PANTHER" id="PTHR30046:SF0">
    <property type="entry name" value="FLAGELLAR M-RING PROTEIN"/>
    <property type="match status" value="1"/>
</dbReference>
<dbReference type="Pfam" id="PF01514">
    <property type="entry name" value="YscJ_FliF"/>
    <property type="match status" value="1"/>
</dbReference>
<evidence type="ECO:0000256" key="4">
    <source>
        <dbReference type="ARBA" id="ARBA00022475"/>
    </source>
</evidence>
<dbReference type="InterPro" id="IPR006182">
    <property type="entry name" value="FliF_N_dom"/>
</dbReference>
<evidence type="ECO:0000313" key="13">
    <source>
        <dbReference type="Proteomes" id="UP000823921"/>
    </source>
</evidence>
<keyword evidence="8" id="KW-0975">Bacterial flagellum</keyword>
<keyword evidence="4" id="KW-1003">Cell membrane</keyword>
<evidence type="ECO:0000256" key="8">
    <source>
        <dbReference type="ARBA" id="ARBA00023143"/>
    </source>
</evidence>
<dbReference type="InterPro" id="IPR043427">
    <property type="entry name" value="YscJ/FliF"/>
</dbReference>
<reference evidence="12" key="1">
    <citation type="journal article" date="2021" name="PeerJ">
        <title>Extensive microbial diversity within the chicken gut microbiome revealed by metagenomics and culture.</title>
        <authorList>
            <person name="Gilroy R."/>
            <person name="Ravi A."/>
            <person name="Getino M."/>
            <person name="Pursley I."/>
            <person name="Horton D.L."/>
            <person name="Alikhan N.F."/>
            <person name="Baker D."/>
            <person name="Gharbi K."/>
            <person name="Hall N."/>
            <person name="Watson M."/>
            <person name="Adriaenssens E.M."/>
            <person name="Foster-Nyarko E."/>
            <person name="Jarju S."/>
            <person name="Secka A."/>
            <person name="Antonio M."/>
            <person name="Oren A."/>
            <person name="Chaudhuri R.R."/>
            <person name="La Ragione R."/>
            <person name="Hildebrand F."/>
            <person name="Pallen M.J."/>
        </authorList>
    </citation>
    <scope>NUCLEOTIDE SEQUENCE</scope>
    <source>
        <strain evidence="12">CHK192-8294</strain>
    </source>
</reference>
<sequence>MGDKVKKVVSDVGQKWKAASRKTKGILGGAVLVVLVALVVVIMVASNRPYVTLFADLNQSDLSSILTYLSDNGVTEYKVEGDTILVPEDREAALKAQVLQAGYPSSGYGYDTYFDHVGSLTTESERNQVTLYALQDRIQAVVRNFDGVRDAAVVLTPGEDHTYVLDSGSKVDATASVTVTMEEGKTLTDNQVKAIRKLVSSCLAGLNVENVDILDTYGNPYTVSDDFMDVQDASALKLQLEEQWNNNIRTRVMQALIPIYGEGNVQVSVNTVVDVDRTYTDSTDYTLEDWAEGNDDGIIGTQVWENSIVRDDGEAGDGGVAGTTTNADLNTYVNEQIQPDGNESVISTSGETDHLVDTTKQQVEHLAGYISDVTISVTINQNAAVGVEEADLYPHVARAAGISQADQEDKISILIAPFYQDEAPDTDVQEQMPPWVLYAAIGGGVLFLVLLLVMFLLHRRRVKKRQAAAAQEAAEAVVPEQIPVQQQADIMEMNTEKSMELRRDVRRFAEDNPEIAAQMVKNWLREGDRTS</sequence>
<keyword evidence="12" id="KW-0966">Cell projection</keyword>
<dbReference type="GO" id="GO:0009431">
    <property type="term" value="C:bacterial-type flagellum basal body, MS ring"/>
    <property type="evidence" value="ECO:0007669"/>
    <property type="project" value="InterPro"/>
</dbReference>
<reference evidence="12" key="2">
    <citation type="submission" date="2021-04" db="EMBL/GenBank/DDBJ databases">
        <authorList>
            <person name="Gilroy R."/>
        </authorList>
    </citation>
    <scope>NUCLEOTIDE SEQUENCE</scope>
    <source>
        <strain evidence="12">CHK192-8294</strain>
    </source>
</reference>
<dbReference type="Proteomes" id="UP000823921">
    <property type="component" value="Unassembled WGS sequence"/>
</dbReference>
<organism evidence="12 13">
    <name type="scientific">Candidatus Flavonifractor intestinigallinarum</name>
    <dbReference type="NCBI Taxonomy" id="2838586"/>
    <lineage>
        <taxon>Bacteria</taxon>
        <taxon>Bacillati</taxon>
        <taxon>Bacillota</taxon>
        <taxon>Clostridia</taxon>
        <taxon>Eubacteriales</taxon>
        <taxon>Oscillospiraceae</taxon>
        <taxon>Flavonifractor</taxon>
    </lineage>
</organism>
<feature type="domain" description="Flagellar M-ring N-terminal" evidence="10">
    <location>
        <begin position="47"/>
        <end position="219"/>
    </location>
</feature>
<dbReference type="GO" id="GO:0003774">
    <property type="term" value="F:cytoskeletal motor activity"/>
    <property type="evidence" value="ECO:0007669"/>
    <property type="project" value="InterPro"/>
</dbReference>
<evidence type="ECO:0000259" key="10">
    <source>
        <dbReference type="Pfam" id="PF01514"/>
    </source>
</evidence>
<keyword evidence="12" id="KW-0969">Cilium</keyword>
<evidence type="ECO:0000256" key="9">
    <source>
        <dbReference type="SAM" id="Phobius"/>
    </source>
</evidence>
<keyword evidence="12" id="KW-0282">Flagellum</keyword>
<evidence type="ECO:0000256" key="3">
    <source>
        <dbReference type="ARBA" id="ARBA00007971"/>
    </source>
</evidence>
<comment type="similarity">
    <text evidence="3">Belongs to the FliF family.</text>
</comment>
<evidence type="ECO:0000256" key="7">
    <source>
        <dbReference type="ARBA" id="ARBA00023136"/>
    </source>
</evidence>
<feature type="transmembrane region" description="Helical" evidence="9">
    <location>
        <begin position="435"/>
        <end position="457"/>
    </location>
</feature>
<protein>
    <submittedName>
        <fullName evidence="12">Flagellar M-ring protein FliF</fullName>
    </submittedName>
</protein>
<keyword evidence="6 9" id="KW-1133">Transmembrane helix</keyword>
<accession>A0A9D2MMJ2</accession>
<evidence type="ECO:0000256" key="1">
    <source>
        <dbReference type="ARBA" id="ARBA00004117"/>
    </source>
</evidence>
<keyword evidence="7 9" id="KW-0472">Membrane</keyword>
<evidence type="ECO:0000313" key="12">
    <source>
        <dbReference type="EMBL" id="HJB80892.1"/>
    </source>
</evidence>
<dbReference type="Gene3D" id="3.30.300.30">
    <property type="match status" value="1"/>
</dbReference>